<dbReference type="PROSITE" id="PS50110">
    <property type="entry name" value="RESPONSE_REGULATORY"/>
    <property type="match status" value="1"/>
</dbReference>
<sequence length="123" mass="12937">MNGAAALEGKTVLLVEDESLVSMLAEEILMEAGCEVILAMRLDRALEVARSAEIDCALLDVNLGNGATSFPVAQVLSERGVPFIFVSGYGTHGIDGAYANAPVVQKPYRPDLLLSALEACLAD</sequence>
<proteinExistence type="predicted"/>
<evidence type="ECO:0000256" key="2">
    <source>
        <dbReference type="PROSITE-ProRule" id="PRU00169"/>
    </source>
</evidence>
<keyword evidence="1 2" id="KW-0597">Phosphoprotein</keyword>
<dbReference type="InterPro" id="IPR011006">
    <property type="entry name" value="CheY-like_superfamily"/>
</dbReference>
<dbReference type="Pfam" id="PF00072">
    <property type="entry name" value="Response_reg"/>
    <property type="match status" value="1"/>
</dbReference>
<dbReference type="AlphaFoldDB" id="A0A6I4UTR7"/>
<dbReference type="PANTHER" id="PTHR44591:SF24">
    <property type="entry name" value="PROTEIN-GLUTAMATE METHYLESTERASE_PROTEIN-GLUTAMINE GLUTAMINASE 1"/>
    <property type="match status" value="1"/>
</dbReference>
<feature type="domain" description="Response regulatory" evidence="3">
    <location>
        <begin position="11"/>
        <end position="121"/>
    </location>
</feature>
<feature type="modified residue" description="4-aspartylphosphate" evidence="2">
    <location>
        <position position="60"/>
    </location>
</feature>
<gene>
    <name evidence="4" type="ORF">GRI75_09565</name>
</gene>
<dbReference type="Proteomes" id="UP000469159">
    <property type="component" value="Unassembled WGS sequence"/>
</dbReference>
<dbReference type="SUPFAM" id="SSF52172">
    <property type="entry name" value="CheY-like"/>
    <property type="match status" value="1"/>
</dbReference>
<dbReference type="SMART" id="SM00448">
    <property type="entry name" value="REC"/>
    <property type="match status" value="1"/>
</dbReference>
<organism evidence="4 5">
    <name type="scientific">Croceibacterium soli</name>
    <dbReference type="NCBI Taxonomy" id="1739690"/>
    <lineage>
        <taxon>Bacteria</taxon>
        <taxon>Pseudomonadati</taxon>
        <taxon>Pseudomonadota</taxon>
        <taxon>Alphaproteobacteria</taxon>
        <taxon>Sphingomonadales</taxon>
        <taxon>Erythrobacteraceae</taxon>
        <taxon>Croceibacterium</taxon>
    </lineage>
</organism>
<evidence type="ECO:0000313" key="4">
    <source>
        <dbReference type="EMBL" id="MXP41886.1"/>
    </source>
</evidence>
<dbReference type="PANTHER" id="PTHR44591">
    <property type="entry name" value="STRESS RESPONSE REGULATOR PROTEIN 1"/>
    <property type="match status" value="1"/>
</dbReference>
<dbReference type="Gene3D" id="3.40.50.2300">
    <property type="match status" value="1"/>
</dbReference>
<dbReference type="OrthoDB" id="582170at2"/>
<reference evidence="4 5" key="1">
    <citation type="submission" date="2019-12" db="EMBL/GenBank/DDBJ databases">
        <title>Genomic-based taxomic classification of the family Erythrobacteraceae.</title>
        <authorList>
            <person name="Xu L."/>
        </authorList>
    </citation>
    <scope>NUCLEOTIDE SEQUENCE [LARGE SCALE GENOMIC DNA]</scope>
    <source>
        <strain evidence="4 5">MCCC 1K02066</strain>
    </source>
</reference>
<dbReference type="EMBL" id="WTYK01000004">
    <property type="protein sequence ID" value="MXP41886.1"/>
    <property type="molecule type" value="Genomic_DNA"/>
</dbReference>
<protein>
    <submittedName>
        <fullName evidence="4">Response regulator</fullName>
    </submittedName>
</protein>
<evidence type="ECO:0000259" key="3">
    <source>
        <dbReference type="PROSITE" id="PS50110"/>
    </source>
</evidence>
<dbReference type="InterPro" id="IPR001789">
    <property type="entry name" value="Sig_transdc_resp-reg_receiver"/>
</dbReference>
<evidence type="ECO:0000256" key="1">
    <source>
        <dbReference type="ARBA" id="ARBA00022553"/>
    </source>
</evidence>
<comment type="caution">
    <text evidence="4">The sequence shown here is derived from an EMBL/GenBank/DDBJ whole genome shotgun (WGS) entry which is preliminary data.</text>
</comment>
<evidence type="ECO:0000313" key="5">
    <source>
        <dbReference type="Proteomes" id="UP000469159"/>
    </source>
</evidence>
<keyword evidence="5" id="KW-1185">Reference proteome</keyword>
<dbReference type="InterPro" id="IPR050595">
    <property type="entry name" value="Bact_response_regulator"/>
</dbReference>
<name>A0A6I4UTR7_9SPHN</name>
<accession>A0A6I4UTR7</accession>
<dbReference type="GO" id="GO:0000160">
    <property type="term" value="P:phosphorelay signal transduction system"/>
    <property type="evidence" value="ECO:0007669"/>
    <property type="project" value="InterPro"/>
</dbReference>